<feature type="region of interest" description="Disordered" evidence="2">
    <location>
        <begin position="1"/>
        <end position="29"/>
    </location>
</feature>
<dbReference type="OrthoDB" id="6771235at2759"/>
<gene>
    <name evidence="3" type="ORF">MELIAE_LOCUS7504</name>
</gene>
<organism evidence="3 4">
    <name type="scientific">Brassicogethes aeneus</name>
    <name type="common">Rape pollen beetle</name>
    <name type="synonym">Meligethes aeneus</name>
    <dbReference type="NCBI Taxonomy" id="1431903"/>
    <lineage>
        <taxon>Eukaryota</taxon>
        <taxon>Metazoa</taxon>
        <taxon>Ecdysozoa</taxon>
        <taxon>Arthropoda</taxon>
        <taxon>Hexapoda</taxon>
        <taxon>Insecta</taxon>
        <taxon>Pterygota</taxon>
        <taxon>Neoptera</taxon>
        <taxon>Endopterygota</taxon>
        <taxon>Coleoptera</taxon>
        <taxon>Polyphaga</taxon>
        <taxon>Cucujiformia</taxon>
        <taxon>Nitidulidae</taxon>
        <taxon>Meligethinae</taxon>
        <taxon>Brassicogethes</taxon>
    </lineage>
</organism>
<feature type="compositionally biased region" description="Polar residues" evidence="2">
    <location>
        <begin position="1"/>
        <end position="19"/>
    </location>
</feature>
<reference evidence="3" key="1">
    <citation type="submission" date="2021-12" db="EMBL/GenBank/DDBJ databases">
        <authorList>
            <person name="King R."/>
        </authorList>
    </citation>
    <scope>NUCLEOTIDE SEQUENCE</scope>
</reference>
<evidence type="ECO:0000256" key="2">
    <source>
        <dbReference type="SAM" id="MobiDB-lite"/>
    </source>
</evidence>
<dbReference type="EMBL" id="OV121136">
    <property type="protein sequence ID" value="CAH0556601.1"/>
    <property type="molecule type" value="Genomic_DNA"/>
</dbReference>
<evidence type="ECO:0000256" key="1">
    <source>
        <dbReference type="SAM" id="Coils"/>
    </source>
</evidence>
<feature type="coiled-coil region" evidence="1">
    <location>
        <begin position="396"/>
        <end position="441"/>
    </location>
</feature>
<feature type="region of interest" description="Disordered" evidence="2">
    <location>
        <begin position="251"/>
        <end position="286"/>
    </location>
</feature>
<feature type="compositionally biased region" description="Basic and acidic residues" evidence="2">
    <location>
        <begin position="208"/>
        <end position="218"/>
    </location>
</feature>
<protein>
    <submittedName>
        <fullName evidence="3">Uncharacterized protein</fullName>
    </submittedName>
</protein>
<dbReference type="Proteomes" id="UP001154078">
    <property type="component" value="Chromosome 5"/>
</dbReference>
<accession>A0A9P0B7A9</accession>
<evidence type="ECO:0000313" key="3">
    <source>
        <dbReference type="EMBL" id="CAH0556601.1"/>
    </source>
</evidence>
<feature type="compositionally biased region" description="Basic and acidic residues" evidence="2">
    <location>
        <begin position="272"/>
        <end position="286"/>
    </location>
</feature>
<keyword evidence="4" id="KW-1185">Reference proteome</keyword>
<proteinExistence type="predicted"/>
<name>A0A9P0B7A9_BRAAE</name>
<keyword evidence="1" id="KW-0175">Coiled coil</keyword>
<sequence length="748" mass="87355">MSTKTGDLGSPENNSTKSTENAKNDRAVKNDNIDVNNKYNLSDIGPYFVYVQSKENSQRLFPLRVGHYLFSNDIFKKSVENIQSLGFSRVKVILKSANAANLLVNHEILTAQNLISYIPKYFTQKKGVIRMVDTFFDDDYIMNNIQSDRKVIEIKRMHRRVTDNGEIKTVRRQMEMDISSNRNKIIDIESLTGRLRILKNEAAVKRKEKEKAKYEEKKRREKQRYYKKKQAQLAIQKGSKITKKIATKINKAVSTEEKRRKEREKKRRQRQKLKENKEKHEEYCKKERENYQKKKSLGKIKLIAEMNKREQRLQRKQWRMRQHKRRMKLKNVENFLSYNSPPESRAVTPDNQRPESPVVLDLSVNEGLNQIPGLEKSDQRKTHKRTPKEALSNTENTKLTNKLKQAERLLNETQHKLNIAKAKAERYKKQLQREHRKLLRKSSTTPTLNTKVDGIIQRGDTKEIKKQLLFGEVLQEQIKSNLQSCSTEIEKQIASKIISGRVAKKYRVAGKMNSLISNHRYNRSLRQTEIMPSRKIRMEEYAQKIKKLIFDFFVSDEVSVQTPGKKDCITVRQQKMQKRFLNDTLTNLYKKFITKHQKNDHNHEGNPQKFESFKIINAIKSDATTSRDASRAIISRQCSEGGEVICASLPTVSGLGQCVRRTRQQKNKGISVPSTIEDLNVPEGLTKTKKAKKPSIWKFLEGIQNEQGLTEMKISLRMWRNNFKAKKGRKSFRKVKDACKQLSRQLSK</sequence>
<feature type="compositionally biased region" description="Basic residues" evidence="2">
    <location>
        <begin position="260"/>
        <end position="271"/>
    </location>
</feature>
<feature type="region of interest" description="Disordered" evidence="2">
    <location>
        <begin position="370"/>
        <end position="396"/>
    </location>
</feature>
<feature type="region of interest" description="Disordered" evidence="2">
    <location>
        <begin position="208"/>
        <end position="231"/>
    </location>
</feature>
<dbReference type="AlphaFoldDB" id="A0A9P0B7A9"/>
<evidence type="ECO:0000313" key="4">
    <source>
        <dbReference type="Proteomes" id="UP001154078"/>
    </source>
</evidence>
<feature type="compositionally biased region" description="Basic and acidic residues" evidence="2">
    <location>
        <begin position="20"/>
        <end position="29"/>
    </location>
</feature>
<feature type="compositionally biased region" description="Basic residues" evidence="2">
    <location>
        <begin position="219"/>
        <end position="230"/>
    </location>
</feature>